<dbReference type="Pfam" id="PF13454">
    <property type="entry name" value="NAD_binding_9"/>
    <property type="match status" value="1"/>
</dbReference>
<evidence type="ECO:0000259" key="2">
    <source>
        <dbReference type="Pfam" id="PF13454"/>
    </source>
</evidence>
<comment type="caution">
    <text evidence="3">The sequence shown here is derived from an EMBL/GenBank/DDBJ whole genome shotgun (WGS) entry which is preliminary data.</text>
</comment>
<keyword evidence="4" id="KW-1185">Reference proteome</keyword>
<name>A0ABM8SNS6_9BURK</name>
<dbReference type="PANTHER" id="PTHR40254:SF1">
    <property type="entry name" value="BLR0577 PROTEIN"/>
    <property type="match status" value="1"/>
</dbReference>
<dbReference type="InterPro" id="IPR036188">
    <property type="entry name" value="FAD/NAD-bd_sf"/>
</dbReference>
<dbReference type="EMBL" id="CAJNBH010000023">
    <property type="protein sequence ID" value="CAE6822458.1"/>
    <property type="molecule type" value="Genomic_DNA"/>
</dbReference>
<dbReference type="SUPFAM" id="SSF51905">
    <property type="entry name" value="FAD/NAD(P)-binding domain"/>
    <property type="match status" value="1"/>
</dbReference>
<evidence type="ECO:0000313" key="3">
    <source>
        <dbReference type="EMBL" id="CAE6822458.1"/>
    </source>
</evidence>
<accession>A0ABM8SNS6</accession>
<proteinExistence type="predicted"/>
<reference evidence="3 4" key="1">
    <citation type="submission" date="2021-02" db="EMBL/GenBank/DDBJ databases">
        <authorList>
            <person name="Vanwijnsberghe S."/>
        </authorList>
    </citation>
    <scope>NUCLEOTIDE SEQUENCE [LARGE SCALE GENOMIC DNA]</scope>
    <source>
        <strain evidence="3 4">R-69776</strain>
    </source>
</reference>
<dbReference type="PANTHER" id="PTHR40254">
    <property type="entry name" value="BLR0577 PROTEIN"/>
    <property type="match status" value="1"/>
</dbReference>
<dbReference type="Gene3D" id="3.50.50.60">
    <property type="entry name" value="FAD/NAD(P)-binding domain"/>
    <property type="match status" value="1"/>
</dbReference>
<gene>
    <name evidence="3" type="ORF">R69776_06211</name>
</gene>
<organism evidence="3 4">
    <name type="scientific">Paraburkholderia nemoris</name>
    <dbReference type="NCBI Taxonomy" id="2793076"/>
    <lineage>
        <taxon>Bacteria</taxon>
        <taxon>Pseudomonadati</taxon>
        <taxon>Pseudomonadota</taxon>
        <taxon>Betaproteobacteria</taxon>
        <taxon>Burkholderiales</taxon>
        <taxon>Burkholderiaceae</taxon>
        <taxon>Paraburkholderia</taxon>
    </lineage>
</organism>
<dbReference type="InterPro" id="IPR038732">
    <property type="entry name" value="HpyO/CreE_NAD-binding"/>
</dbReference>
<dbReference type="InterPro" id="IPR052189">
    <property type="entry name" value="L-asp_N-monooxygenase_NS-form"/>
</dbReference>
<evidence type="ECO:0000256" key="1">
    <source>
        <dbReference type="SAM" id="MobiDB-lite"/>
    </source>
</evidence>
<sequence length="631" mass="70034">MTQTVLTIIGMGPRGISVLERIAHHVRSELLNQKLVVNLIDPGECGQGTHSARQPHHLLTNTLANQVTIFPPDTAATRAGGLSFGEWARMAGYRKFGSACYPTGETAGEEINDQHYLPRHLLGQYFTWAFDRIAESLPRNVKLVHLRHRAVGIERSADNRQVVHLNGGSKVESDFVILTTGHGKRSKDNDDLRFEDFVQSSSFKNSNLAFFPHAYPIDQLERVSPDATVAIQGFGLTAHDVLSHLTTGRGGAFVENQAGLEYRKSGREPRILMYSRKSLPFSGRAINQKSVDGRYQARFFTVEAVAELRNRALMTRGTPQIDFVGEILPLVKKDMARARRIALDGQSPGDTEWSPDAADLAAIDKILDPLHDASFDSFQAFETFFRDFLLDDLAEIDKGNVHGPVKAATDVLRDLRETFRLAAEYTGFTAESHKVFAGEFVQTLNRIVFGPPRHRNAELVALLNTGVVELAGGPRATTDIDPSSAKFVIETRFGETIERRLADVLVLSRIDVFSPLTDGSALMQNLLQSGLIRPYYNGEYHPGGIDIDQNNNALDREGRSQADFWAIGYLVEGPHYYTQELPRPGRYSRLTKDADVCISRLFELLSSHAASNNNASTQTAEDEQLLDAAYK</sequence>
<evidence type="ECO:0000313" key="4">
    <source>
        <dbReference type="Proteomes" id="UP000673821"/>
    </source>
</evidence>
<feature type="domain" description="FAD-dependent urate hydroxylase HpyO/Asp monooxygenase CreE-like FAD/NAD(P)-binding" evidence="2">
    <location>
        <begin position="8"/>
        <end position="182"/>
    </location>
</feature>
<feature type="region of interest" description="Disordered" evidence="1">
    <location>
        <begin position="612"/>
        <end position="631"/>
    </location>
</feature>
<dbReference type="Proteomes" id="UP000673821">
    <property type="component" value="Unassembled WGS sequence"/>
</dbReference>
<protein>
    <recommendedName>
        <fullName evidence="2">FAD-dependent urate hydroxylase HpyO/Asp monooxygenase CreE-like FAD/NAD(P)-binding domain-containing protein</fullName>
    </recommendedName>
</protein>